<evidence type="ECO:0000256" key="1">
    <source>
        <dbReference type="ARBA" id="ARBA00009995"/>
    </source>
</evidence>
<dbReference type="SUPFAM" id="SSF53756">
    <property type="entry name" value="UDP-Glycosyltransferase/glycogen phosphorylase"/>
    <property type="match status" value="1"/>
</dbReference>
<reference evidence="3 4" key="1">
    <citation type="submission" date="2021-02" db="EMBL/GenBank/DDBJ databases">
        <title>Plant Genome Project.</title>
        <authorList>
            <person name="Zhang R.-G."/>
        </authorList>
    </citation>
    <scope>NUCLEOTIDE SEQUENCE [LARGE SCALE GENOMIC DNA]</scope>
    <source>
        <tissue evidence="3">Leaves</tissue>
    </source>
</reference>
<comment type="caution">
    <text evidence="3">The sequence shown here is derived from an EMBL/GenBank/DDBJ whole genome shotgun (WGS) entry which is preliminary data.</text>
</comment>
<keyword evidence="2" id="KW-0808">Transferase</keyword>
<keyword evidence="2" id="KW-0328">Glycosyltransferase</keyword>
<sequence>MAAATAQQPHEQLHVFFFPFMSPGHLIPMTDMARIFASHGTTKATIITTPQNISRFESIIGPDDNRQSINILKMDFPSAAANLPPNCESLDALPSRGLSYNFSKASMMLHPQADDVVRRYRPDAIVSDFNFPWTAEISRKYGIPRLSFHGTCCFSLCLSMAASQHKPNVKVSSETETFLVPGLPEPVYITLSRMPGRFFGNTGLHEFFEKIIEAERDTYGVVANTFFEIEPEYVKHYEKVTGKVLYPVGPVSLFNTKALDRAERGGNKASNSGEEYRCVSCLDSKKPNSVLYEFELKIQRMMMEPDFLEKKCSFACCGFMVTGAAT</sequence>
<dbReference type="EMBL" id="JAFEMO010000012">
    <property type="protein sequence ID" value="KAH7553560.1"/>
    <property type="molecule type" value="Genomic_DNA"/>
</dbReference>
<protein>
    <submittedName>
        <fullName evidence="3">Uncharacterized protein</fullName>
    </submittedName>
</protein>
<dbReference type="Proteomes" id="UP000827721">
    <property type="component" value="Unassembled WGS sequence"/>
</dbReference>
<gene>
    <name evidence="3" type="ORF">JRO89_XS12G0026800</name>
</gene>
<dbReference type="PANTHER" id="PTHR48047">
    <property type="entry name" value="GLYCOSYLTRANSFERASE"/>
    <property type="match status" value="1"/>
</dbReference>
<dbReference type="Gene3D" id="3.40.50.2000">
    <property type="entry name" value="Glycogen Phosphorylase B"/>
    <property type="match status" value="1"/>
</dbReference>
<dbReference type="PANTHER" id="PTHR48047:SF182">
    <property type="entry name" value="GLYCOSYLTRANSFERASE"/>
    <property type="match status" value="1"/>
</dbReference>
<name>A0ABQ8HAU3_9ROSI</name>
<organism evidence="3 4">
    <name type="scientific">Xanthoceras sorbifolium</name>
    <dbReference type="NCBI Taxonomy" id="99658"/>
    <lineage>
        <taxon>Eukaryota</taxon>
        <taxon>Viridiplantae</taxon>
        <taxon>Streptophyta</taxon>
        <taxon>Embryophyta</taxon>
        <taxon>Tracheophyta</taxon>
        <taxon>Spermatophyta</taxon>
        <taxon>Magnoliopsida</taxon>
        <taxon>eudicotyledons</taxon>
        <taxon>Gunneridae</taxon>
        <taxon>Pentapetalae</taxon>
        <taxon>rosids</taxon>
        <taxon>malvids</taxon>
        <taxon>Sapindales</taxon>
        <taxon>Sapindaceae</taxon>
        <taxon>Xanthoceroideae</taxon>
        <taxon>Xanthoceras</taxon>
    </lineage>
</organism>
<comment type="similarity">
    <text evidence="1">Belongs to the UDP-glycosyltransferase family.</text>
</comment>
<keyword evidence="4" id="KW-1185">Reference proteome</keyword>
<accession>A0ABQ8HAU3</accession>
<evidence type="ECO:0000256" key="2">
    <source>
        <dbReference type="ARBA" id="ARBA00022676"/>
    </source>
</evidence>
<evidence type="ECO:0000313" key="3">
    <source>
        <dbReference type="EMBL" id="KAH7553560.1"/>
    </source>
</evidence>
<proteinExistence type="inferred from homology"/>
<evidence type="ECO:0000313" key="4">
    <source>
        <dbReference type="Proteomes" id="UP000827721"/>
    </source>
</evidence>